<feature type="region of interest" description="Disordered" evidence="1">
    <location>
        <begin position="31"/>
        <end position="125"/>
    </location>
</feature>
<evidence type="ECO:0000313" key="3">
    <source>
        <dbReference type="Proteomes" id="UP001227230"/>
    </source>
</evidence>
<dbReference type="PANTHER" id="PTHR37615:SF1">
    <property type="entry name" value="NUCLEOPORIN NUP159-LIKE"/>
    <property type="match status" value="1"/>
</dbReference>
<protein>
    <submittedName>
        <fullName evidence="2">Uncharacterized protein</fullName>
    </submittedName>
</protein>
<sequence length="125" mass="14156">MLALYISNIGEWLIEKRSMDKKKATKKAAKEVSLGATAEDETTHQQPLTPRKRGRPRKIVDKVGSEEAPEVREYESKKVKSSEEIEQKEEVKEEEACDEVGEGDLSKVKPSGSRARRKSKPRRSC</sequence>
<feature type="compositionally biased region" description="Basic and acidic residues" evidence="1">
    <location>
        <begin position="58"/>
        <end position="91"/>
    </location>
</feature>
<dbReference type="PANTHER" id="PTHR37615">
    <property type="entry name" value="NUCLEOPORIN NUP159-LIKE"/>
    <property type="match status" value="1"/>
</dbReference>
<evidence type="ECO:0000313" key="2">
    <source>
        <dbReference type="EMBL" id="WKA10069.1"/>
    </source>
</evidence>
<dbReference type="EMBL" id="CP126665">
    <property type="protein sequence ID" value="WKA10069.1"/>
    <property type="molecule type" value="Genomic_DNA"/>
</dbReference>
<evidence type="ECO:0000256" key="1">
    <source>
        <dbReference type="SAM" id="MobiDB-lite"/>
    </source>
</evidence>
<reference evidence="2 3" key="1">
    <citation type="journal article" date="2023" name="Hortic Res">
        <title>The complete reference genome for grapevine (Vitis vinifera L.) genetics and breeding.</title>
        <authorList>
            <person name="Shi X."/>
            <person name="Cao S."/>
            <person name="Wang X."/>
            <person name="Huang S."/>
            <person name="Wang Y."/>
            <person name="Liu Z."/>
            <person name="Liu W."/>
            <person name="Leng X."/>
            <person name="Peng Y."/>
            <person name="Wang N."/>
            <person name="Wang Y."/>
            <person name="Ma Z."/>
            <person name="Xu X."/>
            <person name="Zhang F."/>
            <person name="Xue H."/>
            <person name="Zhong H."/>
            <person name="Wang Y."/>
            <person name="Zhang K."/>
            <person name="Velt A."/>
            <person name="Avia K."/>
            <person name="Holtgrawe D."/>
            <person name="Grimplet J."/>
            <person name="Matus J.T."/>
            <person name="Ware D."/>
            <person name="Wu X."/>
            <person name="Wang H."/>
            <person name="Liu C."/>
            <person name="Fang Y."/>
            <person name="Rustenholz C."/>
            <person name="Cheng Z."/>
            <person name="Xiao H."/>
            <person name="Zhou Y."/>
        </authorList>
    </citation>
    <scope>NUCLEOTIDE SEQUENCE [LARGE SCALE GENOMIC DNA]</scope>
    <source>
        <strain evidence="3">cv. Pinot noir / PN40024</strain>
        <tissue evidence="2">Leaf</tissue>
    </source>
</reference>
<proteinExistence type="predicted"/>
<name>A0ABY9DQN2_VITVI</name>
<feature type="compositionally biased region" description="Basic residues" evidence="1">
    <location>
        <begin position="114"/>
        <end position="125"/>
    </location>
</feature>
<dbReference type="Proteomes" id="UP001227230">
    <property type="component" value="Chromosome 18"/>
</dbReference>
<accession>A0ABY9DQN2</accession>
<feature type="compositionally biased region" description="Acidic residues" evidence="1">
    <location>
        <begin position="92"/>
        <end position="102"/>
    </location>
</feature>
<organism evidence="2 3">
    <name type="scientific">Vitis vinifera</name>
    <name type="common">Grape</name>
    <dbReference type="NCBI Taxonomy" id="29760"/>
    <lineage>
        <taxon>Eukaryota</taxon>
        <taxon>Viridiplantae</taxon>
        <taxon>Streptophyta</taxon>
        <taxon>Embryophyta</taxon>
        <taxon>Tracheophyta</taxon>
        <taxon>Spermatophyta</taxon>
        <taxon>Magnoliopsida</taxon>
        <taxon>eudicotyledons</taxon>
        <taxon>Gunneridae</taxon>
        <taxon>Pentapetalae</taxon>
        <taxon>rosids</taxon>
        <taxon>Vitales</taxon>
        <taxon>Vitaceae</taxon>
        <taxon>Viteae</taxon>
        <taxon>Vitis</taxon>
    </lineage>
</organism>
<keyword evidence="3" id="KW-1185">Reference proteome</keyword>
<gene>
    <name evidence="2" type="ORF">VitviT2T_027667</name>
</gene>